<dbReference type="VEuPathDB" id="FungiDB:RhiirFUN_024407"/>
<dbReference type="InterPro" id="IPR023210">
    <property type="entry name" value="NADP_OxRdtase_dom"/>
</dbReference>
<dbReference type="Pfam" id="PF00248">
    <property type="entry name" value="Aldo_ket_red"/>
    <property type="match status" value="1"/>
</dbReference>
<evidence type="ECO:0000259" key="2">
    <source>
        <dbReference type="Pfam" id="PF00248"/>
    </source>
</evidence>
<keyword evidence="1" id="KW-0560">Oxidoreductase</keyword>
<sequence length="156" mass="17971">MVFGIIPWGVVAEGFLTGKYSKENSEATSEFRNRFIAEHSISEKNWKILDEVKAISEEIGRTPIQVTLNWTMQKPGITSPLIGAKTVNQLEENLKALEFKLTPEQMKRLDDVSEVEHPFPYKLIDLMDLNLGKNINIPTRFEPFAAKFDYRTRRNL</sequence>
<gene>
    <name evidence="3" type="ORF">CHRIB12_LOCUS1839</name>
</gene>
<name>A0A915YQN0_9GLOM</name>
<evidence type="ECO:0000256" key="1">
    <source>
        <dbReference type="ARBA" id="ARBA00023002"/>
    </source>
</evidence>
<dbReference type="GO" id="GO:0016491">
    <property type="term" value="F:oxidoreductase activity"/>
    <property type="evidence" value="ECO:0007669"/>
    <property type="project" value="UniProtKB-KW"/>
</dbReference>
<dbReference type="PANTHER" id="PTHR43364">
    <property type="entry name" value="NADH-SPECIFIC METHYLGLYOXAL REDUCTASE-RELATED"/>
    <property type="match status" value="1"/>
</dbReference>
<evidence type="ECO:0000313" key="4">
    <source>
        <dbReference type="Proteomes" id="UP000684084"/>
    </source>
</evidence>
<dbReference type="OrthoDB" id="37537at2759"/>
<organism evidence="3 4">
    <name type="scientific">Rhizophagus irregularis</name>
    <dbReference type="NCBI Taxonomy" id="588596"/>
    <lineage>
        <taxon>Eukaryota</taxon>
        <taxon>Fungi</taxon>
        <taxon>Fungi incertae sedis</taxon>
        <taxon>Mucoromycota</taxon>
        <taxon>Glomeromycotina</taxon>
        <taxon>Glomeromycetes</taxon>
        <taxon>Glomerales</taxon>
        <taxon>Glomeraceae</taxon>
        <taxon>Rhizophagus</taxon>
    </lineage>
</organism>
<protein>
    <recommendedName>
        <fullName evidence="2">NADP-dependent oxidoreductase domain-containing protein</fullName>
    </recommendedName>
</protein>
<dbReference type="InterPro" id="IPR050523">
    <property type="entry name" value="AKR_Detox_Biosynth"/>
</dbReference>
<evidence type="ECO:0000313" key="3">
    <source>
        <dbReference type="EMBL" id="CAB5315178.1"/>
    </source>
</evidence>
<dbReference type="PANTHER" id="PTHR43364:SF4">
    <property type="entry name" value="NAD(P)-LINKED OXIDOREDUCTASE SUPERFAMILY PROTEIN"/>
    <property type="match status" value="1"/>
</dbReference>
<reference evidence="3" key="1">
    <citation type="submission" date="2020-05" db="EMBL/GenBank/DDBJ databases">
        <authorList>
            <person name="Rincon C."/>
            <person name="Sanders R I."/>
            <person name="Robbins C."/>
            <person name="Chaturvedi A."/>
        </authorList>
    </citation>
    <scope>NUCLEOTIDE SEQUENCE</scope>
    <source>
        <strain evidence="3">CHB12</strain>
    </source>
</reference>
<feature type="domain" description="NADP-dependent oxidoreductase" evidence="2">
    <location>
        <begin position="4"/>
        <end position="113"/>
    </location>
</feature>
<dbReference type="EMBL" id="CAGKOT010000002">
    <property type="protein sequence ID" value="CAB5315178.1"/>
    <property type="molecule type" value="Genomic_DNA"/>
</dbReference>
<dbReference type="AlphaFoldDB" id="A0A915YQN0"/>
<accession>A0A915YQN0</accession>
<proteinExistence type="predicted"/>
<dbReference type="Proteomes" id="UP000684084">
    <property type="component" value="Unassembled WGS sequence"/>
</dbReference>
<comment type="caution">
    <text evidence="3">The sequence shown here is derived from an EMBL/GenBank/DDBJ whole genome shotgun (WGS) entry which is preliminary data.</text>
</comment>